<dbReference type="EMBL" id="VLLG01000002">
    <property type="protein sequence ID" value="TWI92246.1"/>
    <property type="molecule type" value="Genomic_DNA"/>
</dbReference>
<dbReference type="Pfam" id="PF00196">
    <property type="entry name" value="GerE"/>
    <property type="match status" value="1"/>
</dbReference>
<evidence type="ECO:0000256" key="2">
    <source>
        <dbReference type="ARBA" id="ARBA00023125"/>
    </source>
</evidence>
<evidence type="ECO:0000256" key="3">
    <source>
        <dbReference type="ARBA" id="ARBA00023163"/>
    </source>
</evidence>
<dbReference type="PROSITE" id="PS50043">
    <property type="entry name" value="HTH_LUXR_2"/>
    <property type="match status" value="1"/>
</dbReference>
<reference evidence="5 6" key="1">
    <citation type="journal article" date="2013" name="Stand. Genomic Sci.">
        <title>Genomic Encyclopedia of Type Strains, Phase I: The one thousand microbial genomes (KMG-I) project.</title>
        <authorList>
            <person name="Kyrpides N.C."/>
            <person name="Woyke T."/>
            <person name="Eisen J.A."/>
            <person name="Garrity G."/>
            <person name="Lilburn T.G."/>
            <person name="Beck B.J."/>
            <person name="Whitman W.B."/>
            <person name="Hugenholtz P."/>
            <person name="Klenk H.P."/>
        </authorList>
    </citation>
    <scope>NUCLEOTIDE SEQUENCE [LARGE SCALE GENOMIC DNA]</scope>
    <source>
        <strain evidence="5 6">DSM 13484</strain>
    </source>
</reference>
<evidence type="ECO:0000313" key="6">
    <source>
        <dbReference type="Proteomes" id="UP000316778"/>
    </source>
</evidence>
<proteinExistence type="predicted"/>
<feature type="domain" description="HTH luxR-type" evidence="4">
    <location>
        <begin position="158"/>
        <end position="223"/>
    </location>
</feature>
<keyword evidence="2" id="KW-0238">DNA-binding</keyword>
<comment type="caution">
    <text evidence="5">The sequence shown here is derived from an EMBL/GenBank/DDBJ whole genome shotgun (WGS) entry which is preliminary data.</text>
</comment>
<dbReference type="Gene3D" id="3.40.50.2300">
    <property type="match status" value="1"/>
</dbReference>
<evidence type="ECO:0000313" key="5">
    <source>
        <dbReference type="EMBL" id="TWI92246.1"/>
    </source>
</evidence>
<dbReference type="GO" id="GO:0003677">
    <property type="term" value="F:DNA binding"/>
    <property type="evidence" value="ECO:0007669"/>
    <property type="project" value="UniProtKB-KW"/>
</dbReference>
<gene>
    <name evidence="5" type="ORF">LX66_1631</name>
</gene>
<dbReference type="PANTHER" id="PTHR43214:SF41">
    <property type="entry name" value="NITRATE_NITRITE RESPONSE REGULATOR PROTEIN NARP"/>
    <property type="match status" value="1"/>
</dbReference>
<evidence type="ECO:0000256" key="1">
    <source>
        <dbReference type="ARBA" id="ARBA00023015"/>
    </source>
</evidence>
<dbReference type="RefSeq" id="WP_145711590.1">
    <property type="nucleotide sequence ID" value="NZ_BAAAFY010000001.1"/>
</dbReference>
<dbReference type="InterPro" id="IPR000792">
    <property type="entry name" value="Tscrpt_reg_LuxR_C"/>
</dbReference>
<keyword evidence="1" id="KW-0805">Transcription regulation</keyword>
<keyword evidence="6" id="KW-1185">Reference proteome</keyword>
<dbReference type="SUPFAM" id="SSF46894">
    <property type="entry name" value="C-terminal effector domain of the bipartite response regulators"/>
    <property type="match status" value="1"/>
</dbReference>
<dbReference type="InterPro" id="IPR016032">
    <property type="entry name" value="Sig_transdc_resp-reg_C-effctor"/>
</dbReference>
<dbReference type="PRINTS" id="PR00038">
    <property type="entry name" value="HTHLUXR"/>
</dbReference>
<accession>A0A562TGV6</accession>
<sequence length="229" mass="25536">MHYLSQIQDGPSTPDHGRHLVPVILTADAHYHTILTGALPDLRQHCFHTALLQTATLKNRFGNNLLLFVDIDSYGATALQRFMGHRQDLRPAIIGLSDCEDLKTVIGYLKSGIRGYFLKNEMNAELVVHAIMTLLNNGFPLSAGITQKIIHDLIAVQQVNYEALLSGREQDILRRLVHGGSYKMIASELDISVETVRHHIKNLYKKLGVNSKGEVIAKILNPANNPPFM</sequence>
<dbReference type="PANTHER" id="PTHR43214">
    <property type="entry name" value="TWO-COMPONENT RESPONSE REGULATOR"/>
    <property type="match status" value="1"/>
</dbReference>
<dbReference type="AlphaFoldDB" id="A0A562TGV6"/>
<keyword evidence="3" id="KW-0804">Transcription</keyword>
<dbReference type="GO" id="GO:0006355">
    <property type="term" value="P:regulation of DNA-templated transcription"/>
    <property type="evidence" value="ECO:0007669"/>
    <property type="project" value="InterPro"/>
</dbReference>
<dbReference type="Proteomes" id="UP000316778">
    <property type="component" value="Unassembled WGS sequence"/>
</dbReference>
<organism evidence="5 6">
    <name type="scientific">Chitinophaga japonensis</name>
    <name type="common">Flexibacter japonensis</name>
    <dbReference type="NCBI Taxonomy" id="104662"/>
    <lineage>
        <taxon>Bacteria</taxon>
        <taxon>Pseudomonadati</taxon>
        <taxon>Bacteroidota</taxon>
        <taxon>Chitinophagia</taxon>
        <taxon>Chitinophagales</taxon>
        <taxon>Chitinophagaceae</taxon>
        <taxon>Chitinophaga</taxon>
    </lineage>
</organism>
<dbReference type="InterPro" id="IPR039420">
    <property type="entry name" value="WalR-like"/>
</dbReference>
<protein>
    <submittedName>
        <fullName evidence="5">Regulatory LuxR family protein</fullName>
    </submittedName>
</protein>
<dbReference type="CDD" id="cd06170">
    <property type="entry name" value="LuxR_C_like"/>
    <property type="match status" value="1"/>
</dbReference>
<name>A0A562TGV6_CHIJA</name>
<dbReference type="SMART" id="SM00421">
    <property type="entry name" value="HTH_LUXR"/>
    <property type="match status" value="1"/>
</dbReference>
<dbReference type="OrthoDB" id="9797341at2"/>
<dbReference type="PROSITE" id="PS00622">
    <property type="entry name" value="HTH_LUXR_1"/>
    <property type="match status" value="1"/>
</dbReference>
<evidence type="ECO:0000259" key="4">
    <source>
        <dbReference type="PROSITE" id="PS50043"/>
    </source>
</evidence>